<feature type="region of interest" description="Disordered" evidence="1">
    <location>
        <begin position="374"/>
        <end position="458"/>
    </location>
</feature>
<evidence type="ECO:0000256" key="1">
    <source>
        <dbReference type="SAM" id="MobiDB-lite"/>
    </source>
</evidence>
<proteinExistence type="predicted"/>
<feature type="region of interest" description="Disordered" evidence="1">
    <location>
        <begin position="1"/>
        <end position="113"/>
    </location>
</feature>
<feature type="compositionally biased region" description="Polar residues" evidence="1">
    <location>
        <begin position="81"/>
        <end position="90"/>
    </location>
</feature>
<evidence type="ECO:0000313" key="2">
    <source>
        <dbReference type="EMBL" id="KAF2443466.1"/>
    </source>
</evidence>
<feature type="compositionally biased region" description="Basic residues" evidence="1">
    <location>
        <begin position="13"/>
        <end position="23"/>
    </location>
</feature>
<feature type="compositionally biased region" description="Polar residues" evidence="1">
    <location>
        <begin position="1"/>
        <end position="12"/>
    </location>
</feature>
<sequence length="458" mass="50011">MSPPSDHNTQLLTHRKSSRHSQGRRPSLQAQEPLRPTQNAYNTPAFFQDYASSSHPLGPLSPTYCPAPQSSYEPDAGTIPGTVNNMSCPGSNAPCESRAMRQTNPFRGNRKKPRAYPELQNKNLTKTPQTKYEQAMSYIDGVVRKTTDTLVVQPKDMGAAQHLPTLLHQSRTSPVQGPSKIPPQSPILQELQNREGGYFPLKPGLRGTEHRKGMPPCEPAQVPQKAWESEQSPHNKDSMSRSSDEQELVAAMQGLELFGGLRPAPDQSRVPPFSRADNQADDTDFGNAAAARTTLSEPIRQDTAFQHMPSPGREGPSNPDDAGENAAVTTENVSHEDPVSLKQPELSILQKTHQTTEELPVPSAFSVTLENAPAQLEDASGKPTLHTTSKIESESEVLSSAEDSLEDIPIDSPTPSSPTPSVQSTSSGDHFEVVTTNKYQTERNGRPGVWGRWVQGKR</sequence>
<organism evidence="2 3">
    <name type="scientific">Karstenula rhodostoma CBS 690.94</name>
    <dbReference type="NCBI Taxonomy" id="1392251"/>
    <lineage>
        <taxon>Eukaryota</taxon>
        <taxon>Fungi</taxon>
        <taxon>Dikarya</taxon>
        <taxon>Ascomycota</taxon>
        <taxon>Pezizomycotina</taxon>
        <taxon>Dothideomycetes</taxon>
        <taxon>Pleosporomycetidae</taxon>
        <taxon>Pleosporales</taxon>
        <taxon>Massarineae</taxon>
        <taxon>Didymosphaeriaceae</taxon>
        <taxon>Karstenula</taxon>
    </lineage>
</organism>
<reference evidence="2" key="1">
    <citation type="journal article" date="2020" name="Stud. Mycol.">
        <title>101 Dothideomycetes genomes: a test case for predicting lifestyles and emergence of pathogens.</title>
        <authorList>
            <person name="Haridas S."/>
            <person name="Albert R."/>
            <person name="Binder M."/>
            <person name="Bloem J."/>
            <person name="Labutti K."/>
            <person name="Salamov A."/>
            <person name="Andreopoulos B."/>
            <person name="Baker S."/>
            <person name="Barry K."/>
            <person name="Bills G."/>
            <person name="Bluhm B."/>
            <person name="Cannon C."/>
            <person name="Castanera R."/>
            <person name="Culley D."/>
            <person name="Daum C."/>
            <person name="Ezra D."/>
            <person name="Gonzalez J."/>
            <person name="Henrissat B."/>
            <person name="Kuo A."/>
            <person name="Liang C."/>
            <person name="Lipzen A."/>
            <person name="Lutzoni F."/>
            <person name="Magnuson J."/>
            <person name="Mondo S."/>
            <person name="Nolan M."/>
            <person name="Ohm R."/>
            <person name="Pangilinan J."/>
            <person name="Park H.-J."/>
            <person name="Ramirez L."/>
            <person name="Alfaro M."/>
            <person name="Sun H."/>
            <person name="Tritt A."/>
            <person name="Yoshinaga Y."/>
            <person name="Zwiers L.-H."/>
            <person name="Turgeon B."/>
            <person name="Goodwin S."/>
            <person name="Spatafora J."/>
            <person name="Crous P."/>
            <person name="Grigoriev I."/>
        </authorList>
    </citation>
    <scope>NUCLEOTIDE SEQUENCE</scope>
    <source>
        <strain evidence="2">CBS 690.94</strain>
    </source>
</reference>
<keyword evidence="3" id="KW-1185">Reference proteome</keyword>
<feature type="region of interest" description="Disordered" evidence="1">
    <location>
        <begin position="204"/>
        <end position="343"/>
    </location>
</feature>
<feature type="compositionally biased region" description="Basic and acidic residues" evidence="1">
    <location>
        <begin position="227"/>
        <end position="244"/>
    </location>
</feature>
<gene>
    <name evidence="2" type="ORF">P171DRAFT_486198</name>
</gene>
<evidence type="ECO:0000313" key="3">
    <source>
        <dbReference type="Proteomes" id="UP000799764"/>
    </source>
</evidence>
<dbReference type="EMBL" id="MU001502">
    <property type="protein sequence ID" value="KAF2443466.1"/>
    <property type="molecule type" value="Genomic_DNA"/>
</dbReference>
<feature type="compositionally biased region" description="Polar residues" evidence="1">
    <location>
        <begin position="385"/>
        <end position="402"/>
    </location>
</feature>
<comment type="caution">
    <text evidence="2">The sequence shown here is derived from an EMBL/GenBank/DDBJ whole genome shotgun (WGS) entry which is preliminary data.</text>
</comment>
<dbReference type="AlphaFoldDB" id="A0A9P4UAV9"/>
<accession>A0A9P4UAV9</accession>
<dbReference type="OrthoDB" id="10662148at2759"/>
<protein>
    <submittedName>
        <fullName evidence="2">Uncharacterized protein</fullName>
    </submittedName>
</protein>
<dbReference type="Proteomes" id="UP000799764">
    <property type="component" value="Unassembled WGS sequence"/>
</dbReference>
<name>A0A9P4UAV9_9PLEO</name>